<organism evidence="2">
    <name type="scientific">Ixodes ricinus</name>
    <name type="common">Common tick</name>
    <name type="synonym">Acarus ricinus</name>
    <dbReference type="NCBI Taxonomy" id="34613"/>
    <lineage>
        <taxon>Eukaryota</taxon>
        <taxon>Metazoa</taxon>
        <taxon>Ecdysozoa</taxon>
        <taxon>Arthropoda</taxon>
        <taxon>Chelicerata</taxon>
        <taxon>Arachnida</taxon>
        <taxon>Acari</taxon>
        <taxon>Parasitiformes</taxon>
        <taxon>Ixodida</taxon>
        <taxon>Ixodoidea</taxon>
        <taxon>Ixodidae</taxon>
        <taxon>Ixodinae</taxon>
        <taxon>Ixodes</taxon>
    </lineage>
</organism>
<feature type="signal peptide" evidence="1">
    <location>
        <begin position="1"/>
        <end position="19"/>
    </location>
</feature>
<evidence type="ECO:0000256" key="1">
    <source>
        <dbReference type="SAM" id="SignalP"/>
    </source>
</evidence>
<keyword evidence="1" id="KW-0732">Signal</keyword>
<feature type="chain" id="PRO_5007542564" evidence="1">
    <location>
        <begin position="20"/>
        <end position="142"/>
    </location>
</feature>
<evidence type="ECO:0000313" key="2">
    <source>
        <dbReference type="EMBL" id="JAR91396.1"/>
    </source>
</evidence>
<accession>A0A147BKW6</accession>
<dbReference type="EMBL" id="GEGO01004008">
    <property type="protein sequence ID" value="JAR91396.1"/>
    <property type="molecule type" value="Transcribed_RNA"/>
</dbReference>
<sequence length="142" mass="16411">MQHLSTMPTILVWFFSAETVDVLFDMANQALSALAIWSRINSLQINVDKTKAVIFCPKHKLVTITRDIVLNSSKIEVVKSFKLLGVIFTETMLWNSRVYYLISKLSQVVGVVNRHRYMLPAKVKLLIYYSLFYSQINYCNLV</sequence>
<proteinExistence type="predicted"/>
<protein>
    <submittedName>
        <fullName evidence="2">Putative tick transposon</fullName>
    </submittedName>
</protein>
<name>A0A147BKW6_IXORI</name>
<dbReference type="AlphaFoldDB" id="A0A147BKW6"/>
<reference evidence="2" key="1">
    <citation type="journal article" date="2018" name="PLoS Negl. Trop. Dis.">
        <title>Sialome diversity of ticks revealed by RNAseq of single tick salivary glands.</title>
        <authorList>
            <person name="Perner J."/>
            <person name="Kropackova S."/>
            <person name="Kopacek P."/>
            <person name="Ribeiro J.M."/>
        </authorList>
    </citation>
    <scope>NUCLEOTIDE SEQUENCE</scope>
    <source>
        <strain evidence="2">Siblings of single egg batch collected in Ceske Budejovice</strain>
        <tissue evidence="2">Salivary glands</tissue>
    </source>
</reference>